<dbReference type="Pfam" id="PF03091">
    <property type="entry name" value="CutA1"/>
    <property type="match status" value="1"/>
</dbReference>
<dbReference type="PANTHER" id="PTHR23419">
    <property type="entry name" value="DIVALENT CATION TOLERANCE CUTA-RELATED"/>
    <property type="match status" value="1"/>
</dbReference>
<dbReference type="PANTHER" id="PTHR23419:SF8">
    <property type="entry name" value="FI09726P"/>
    <property type="match status" value="1"/>
</dbReference>
<name>A0A9X1F2T7_9SPHN</name>
<dbReference type="InterPro" id="IPR004323">
    <property type="entry name" value="Ion_tolerance_CutA"/>
</dbReference>
<evidence type="ECO:0000313" key="2">
    <source>
        <dbReference type="Proteomes" id="UP001138681"/>
    </source>
</evidence>
<dbReference type="GO" id="GO:0005507">
    <property type="term" value="F:copper ion binding"/>
    <property type="evidence" value="ECO:0007669"/>
    <property type="project" value="TreeGrafter"/>
</dbReference>
<gene>
    <name evidence="1" type="ORF">KCG46_03310</name>
</gene>
<keyword evidence="2" id="KW-1185">Reference proteome</keyword>
<evidence type="ECO:0000313" key="1">
    <source>
        <dbReference type="EMBL" id="MBV7258604.1"/>
    </source>
</evidence>
<organism evidence="1 2">
    <name type="scientific">Erythrobacter crassostreae</name>
    <dbReference type="NCBI Taxonomy" id="2828328"/>
    <lineage>
        <taxon>Bacteria</taxon>
        <taxon>Pseudomonadati</taxon>
        <taxon>Pseudomonadota</taxon>
        <taxon>Alphaproteobacteria</taxon>
        <taxon>Sphingomonadales</taxon>
        <taxon>Erythrobacteraceae</taxon>
        <taxon>Erythrobacter/Porphyrobacter group</taxon>
        <taxon>Erythrobacter</taxon>
    </lineage>
</organism>
<proteinExistence type="predicted"/>
<comment type="caution">
    <text evidence="1">The sequence shown here is derived from an EMBL/GenBank/DDBJ whole genome shotgun (WGS) entry which is preliminary data.</text>
</comment>
<dbReference type="EMBL" id="JAGSPC010000001">
    <property type="protein sequence ID" value="MBV7258604.1"/>
    <property type="molecule type" value="Genomic_DNA"/>
</dbReference>
<accession>A0A9X1F2T7</accession>
<reference evidence="1" key="1">
    <citation type="submission" date="2021-04" db="EMBL/GenBank/DDBJ databases">
        <authorList>
            <person name="Pira H."/>
            <person name="Risdian C."/>
            <person name="Wink J."/>
        </authorList>
    </citation>
    <scope>NUCLEOTIDE SEQUENCE</scope>
    <source>
        <strain evidence="1">WH158</strain>
    </source>
</reference>
<dbReference type="GO" id="GO:0010038">
    <property type="term" value="P:response to metal ion"/>
    <property type="evidence" value="ECO:0007669"/>
    <property type="project" value="InterPro"/>
</dbReference>
<dbReference type="RefSeq" id="WP_218403904.1">
    <property type="nucleotide sequence ID" value="NZ_JAGSPC010000001.1"/>
</dbReference>
<protein>
    <submittedName>
        <fullName evidence="1">Divalent-cation tolerance protein CutA</fullName>
    </submittedName>
</protein>
<dbReference type="AlphaFoldDB" id="A0A9X1F2T7"/>
<sequence>MRDAAAALIWCPFPDRESARQVSSILLDENLIACANIVGESEAIFTWNGERSIENEIGVLFKTTQSNCKDLVQRLGECHPYDTPAIIGWSCENTHPSTAAWLFEQTKSKRT</sequence>
<dbReference type="Proteomes" id="UP001138681">
    <property type="component" value="Unassembled WGS sequence"/>
</dbReference>